<name>A0A0G0DFL0_9BACT</name>
<dbReference type="EMBL" id="LBRA01000035">
    <property type="protein sequence ID" value="KKP87476.1"/>
    <property type="molecule type" value="Genomic_DNA"/>
</dbReference>
<comment type="caution">
    <text evidence="2">The sequence shown here is derived from an EMBL/GenBank/DDBJ whole genome shotgun (WGS) entry which is preliminary data.</text>
</comment>
<evidence type="ECO:0000313" key="3">
    <source>
        <dbReference type="Proteomes" id="UP000034683"/>
    </source>
</evidence>
<evidence type="ECO:0000313" key="2">
    <source>
        <dbReference type="EMBL" id="KKP87476.1"/>
    </source>
</evidence>
<reference evidence="2 3" key="1">
    <citation type="journal article" date="2015" name="Nature">
        <title>rRNA introns, odd ribosomes, and small enigmatic genomes across a large radiation of phyla.</title>
        <authorList>
            <person name="Brown C.T."/>
            <person name="Hug L.A."/>
            <person name="Thomas B.C."/>
            <person name="Sharon I."/>
            <person name="Castelle C.J."/>
            <person name="Singh A."/>
            <person name="Wilkins M.J."/>
            <person name="Williams K.H."/>
            <person name="Banfield J.F."/>
        </authorList>
    </citation>
    <scope>NUCLEOTIDE SEQUENCE [LARGE SCALE GENOMIC DNA]</scope>
</reference>
<feature type="transmembrane region" description="Helical" evidence="1">
    <location>
        <begin position="17"/>
        <end position="37"/>
    </location>
</feature>
<dbReference type="AlphaFoldDB" id="A0A0G0DFL0"/>
<keyword evidence="1" id="KW-1133">Transmembrane helix</keyword>
<evidence type="ECO:0000256" key="1">
    <source>
        <dbReference type="SAM" id="Phobius"/>
    </source>
</evidence>
<gene>
    <name evidence="2" type="ORF">UR92_C0035G0004</name>
</gene>
<keyword evidence="1" id="KW-0812">Transmembrane</keyword>
<keyword evidence="1" id="KW-0472">Membrane</keyword>
<organism evidence="2 3">
    <name type="scientific">Candidatus Nomurabacteria bacterium GW2011_GWA2_35_80</name>
    <dbReference type="NCBI Taxonomy" id="1618733"/>
    <lineage>
        <taxon>Bacteria</taxon>
        <taxon>Candidatus Nomuraibacteriota</taxon>
    </lineage>
</organism>
<accession>A0A0G0DFL0</accession>
<dbReference type="Proteomes" id="UP000034683">
    <property type="component" value="Unassembled WGS sequence"/>
</dbReference>
<protein>
    <submittedName>
        <fullName evidence="2">Uncharacterized protein</fullName>
    </submittedName>
</protein>
<sequence length="109" mass="12820">MNFNKEKYLKYLPSKKFILILSAVIVLAVVIFVIFFMSSSGENFITGDKEENSALKIENQTIISLIQNDSDGIKNRAEYKRNKTDRNRKIRQRIFQQLFRHEIFRSSGQ</sequence>
<proteinExistence type="predicted"/>